<dbReference type="InterPro" id="IPR016024">
    <property type="entry name" value="ARM-type_fold"/>
</dbReference>
<name>A0ABZ2M6B7_9BACT</name>
<accession>A0ABZ2M6B7</accession>
<protein>
    <submittedName>
        <fullName evidence="1">DNA alkylation repair protein</fullName>
    </submittedName>
</protein>
<dbReference type="RefSeq" id="WP_394827398.1">
    <property type="nucleotide sequence ID" value="NZ_CP089984.1"/>
</dbReference>
<dbReference type="EMBL" id="CP089984">
    <property type="protein sequence ID" value="WXB17757.1"/>
    <property type="molecule type" value="Genomic_DNA"/>
</dbReference>
<evidence type="ECO:0000313" key="1">
    <source>
        <dbReference type="EMBL" id="WXB17757.1"/>
    </source>
</evidence>
<sequence>MDPEDAVRFFRARFRAEGDADRARQEKAYLKSTLRFHGVSIPKVRRAAADFARAHTELDRSDLRAIVDALLGTDYHDLRSAGIALLERLRDRLDARDAAWLLACVRQCPGWAHVDWIATKVLGPTVQEHRSMPGLLRAWARDPDFWVRRTALLAQHDALRAGEGDFALFEELAVPMLGEKEFFIRKAIGWVLRETSKKRPELVHAFVARHGERMAGLTRREATKYLSS</sequence>
<dbReference type="Proteomes" id="UP001370348">
    <property type="component" value="Chromosome"/>
</dbReference>
<dbReference type="InterPro" id="IPR014825">
    <property type="entry name" value="DNA_alkylation"/>
</dbReference>
<proteinExistence type="predicted"/>
<reference evidence="1 2" key="1">
    <citation type="submission" date="2021-12" db="EMBL/GenBank/DDBJ databases">
        <title>Discovery of the Pendulisporaceae a myxobacterial family with distinct sporulation behavior and unique specialized metabolism.</title>
        <authorList>
            <person name="Garcia R."/>
            <person name="Popoff A."/>
            <person name="Bader C.D."/>
            <person name="Loehr J."/>
            <person name="Walesch S."/>
            <person name="Walt C."/>
            <person name="Boldt J."/>
            <person name="Bunk B."/>
            <person name="Haeckl F.J.F.P.J."/>
            <person name="Gunesch A.P."/>
            <person name="Birkelbach J."/>
            <person name="Nuebel U."/>
            <person name="Pietschmann T."/>
            <person name="Bach T."/>
            <person name="Mueller R."/>
        </authorList>
    </citation>
    <scope>NUCLEOTIDE SEQUENCE [LARGE SCALE GENOMIC DNA]</scope>
    <source>
        <strain evidence="1 2">MSr11954</strain>
    </source>
</reference>
<organism evidence="1 2">
    <name type="scientific">Pendulispora albinea</name>
    <dbReference type="NCBI Taxonomy" id="2741071"/>
    <lineage>
        <taxon>Bacteria</taxon>
        <taxon>Pseudomonadati</taxon>
        <taxon>Myxococcota</taxon>
        <taxon>Myxococcia</taxon>
        <taxon>Myxococcales</taxon>
        <taxon>Sorangiineae</taxon>
        <taxon>Pendulisporaceae</taxon>
        <taxon>Pendulispora</taxon>
    </lineage>
</organism>
<dbReference type="Gene3D" id="1.25.10.90">
    <property type="match status" value="1"/>
</dbReference>
<dbReference type="PANTHER" id="PTHR34070:SF1">
    <property type="entry name" value="DNA ALKYLATION REPAIR PROTEIN"/>
    <property type="match status" value="1"/>
</dbReference>
<dbReference type="PANTHER" id="PTHR34070">
    <property type="entry name" value="ARMADILLO-TYPE FOLD"/>
    <property type="match status" value="1"/>
</dbReference>
<evidence type="ECO:0000313" key="2">
    <source>
        <dbReference type="Proteomes" id="UP001370348"/>
    </source>
</evidence>
<dbReference type="SUPFAM" id="SSF48371">
    <property type="entry name" value="ARM repeat"/>
    <property type="match status" value="1"/>
</dbReference>
<dbReference type="Pfam" id="PF08713">
    <property type="entry name" value="DNA_alkylation"/>
    <property type="match status" value="1"/>
</dbReference>
<keyword evidence="2" id="KW-1185">Reference proteome</keyword>
<gene>
    <name evidence="1" type="ORF">LZC94_10890</name>
</gene>